<dbReference type="AlphaFoldDB" id="A0A2U1PXF4"/>
<accession>A0A2U1PXF4</accession>
<evidence type="ECO:0000313" key="2">
    <source>
        <dbReference type="EMBL" id="PWA90406.1"/>
    </source>
</evidence>
<dbReference type="EMBL" id="PKPP01000633">
    <property type="protein sequence ID" value="PWA90406.1"/>
    <property type="molecule type" value="Genomic_DNA"/>
</dbReference>
<sequence length="78" mass="8484">MEAYDRYQNIHVDIEGFVVTVASAGDSHCILESACGNLYYLLADHRFEDNGEVTERVTNIGGGDVGRLNTGGGTQEDF</sequence>
<gene>
    <name evidence="2" type="ORF">CTI12_AA100980</name>
    <name evidence="1" type="ORF">CTI12_AA350670</name>
</gene>
<evidence type="ECO:0000313" key="3">
    <source>
        <dbReference type="Proteomes" id="UP000245207"/>
    </source>
</evidence>
<evidence type="ECO:0000313" key="1">
    <source>
        <dbReference type="EMBL" id="PWA63690.1"/>
    </source>
</evidence>
<comment type="caution">
    <text evidence="2">The sequence shown here is derived from an EMBL/GenBank/DDBJ whole genome shotgun (WGS) entry which is preliminary data.</text>
</comment>
<protein>
    <submittedName>
        <fullName evidence="2">Protein phosphatase 2C family protein</fullName>
    </submittedName>
</protein>
<dbReference type="EMBL" id="PKPP01004585">
    <property type="protein sequence ID" value="PWA63690.1"/>
    <property type="molecule type" value="Genomic_DNA"/>
</dbReference>
<dbReference type="Proteomes" id="UP000245207">
    <property type="component" value="Unassembled WGS sequence"/>
</dbReference>
<organism evidence="2 3">
    <name type="scientific">Artemisia annua</name>
    <name type="common">Sweet wormwood</name>
    <dbReference type="NCBI Taxonomy" id="35608"/>
    <lineage>
        <taxon>Eukaryota</taxon>
        <taxon>Viridiplantae</taxon>
        <taxon>Streptophyta</taxon>
        <taxon>Embryophyta</taxon>
        <taxon>Tracheophyta</taxon>
        <taxon>Spermatophyta</taxon>
        <taxon>Magnoliopsida</taxon>
        <taxon>eudicotyledons</taxon>
        <taxon>Gunneridae</taxon>
        <taxon>Pentapetalae</taxon>
        <taxon>asterids</taxon>
        <taxon>campanulids</taxon>
        <taxon>Asterales</taxon>
        <taxon>Asteraceae</taxon>
        <taxon>Asteroideae</taxon>
        <taxon>Anthemideae</taxon>
        <taxon>Artemisiinae</taxon>
        <taxon>Artemisia</taxon>
    </lineage>
</organism>
<dbReference type="OrthoDB" id="10264738at2759"/>
<name>A0A2U1PXF4_ARTAN</name>
<proteinExistence type="predicted"/>
<keyword evidence="3" id="KW-1185">Reference proteome</keyword>
<dbReference type="STRING" id="35608.A0A2U1PXF4"/>
<reference evidence="2 3" key="1">
    <citation type="journal article" date="2018" name="Mol. Plant">
        <title>The genome of Artemisia annua provides insight into the evolution of Asteraceae family and artemisinin biosynthesis.</title>
        <authorList>
            <person name="Shen Q."/>
            <person name="Zhang L."/>
            <person name="Liao Z."/>
            <person name="Wang S."/>
            <person name="Yan T."/>
            <person name="Shi P."/>
            <person name="Liu M."/>
            <person name="Fu X."/>
            <person name="Pan Q."/>
            <person name="Wang Y."/>
            <person name="Lv Z."/>
            <person name="Lu X."/>
            <person name="Zhang F."/>
            <person name="Jiang W."/>
            <person name="Ma Y."/>
            <person name="Chen M."/>
            <person name="Hao X."/>
            <person name="Li L."/>
            <person name="Tang Y."/>
            <person name="Lv G."/>
            <person name="Zhou Y."/>
            <person name="Sun X."/>
            <person name="Brodelius P.E."/>
            <person name="Rose J.K.C."/>
            <person name="Tang K."/>
        </authorList>
    </citation>
    <scope>NUCLEOTIDE SEQUENCE [LARGE SCALE GENOMIC DNA]</scope>
    <source>
        <strain evidence="3">cv. Huhao1</strain>
        <tissue evidence="2">Leaf</tissue>
    </source>
</reference>